<dbReference type="InterPro" id="IPR029063">
    <property type="entry name" value="SAM-dependent_MTases_sf"/>
</dbReference>
<evidence type="ECO:0000256" key="2">
    <source>
        <dbReference type="ARBA" id="ARBA00022679"/>
    </source>
</evidence>
<name>A0ABW4CR55_9LACO</name>
<gene>
    <name evidence="4" type="ORF">ACFQ47_04735</name>
</gene>
<proteinExistence type="predicted"/>
<dbReference type="PANTHER" id="PTHR43861:SF1">
    <property type="entry name" value="TRANS-ACONITATE 2-METHYLTRANSFERASE"/>
    <property type="match status" value="1"/>
</dbReference>
<dbReference type="SUPFAM" id="SSF53335">
    <property type="entry name" value="S-adenosyl-L-methionine-dependent methyltransferases"/>
    <property type="match status" value="1"/>
</dbReference>
<evidence type="ECO:0000259" key="3">
    <source>
        <dbReference type="Pfam" id="PF13649"/>
    </source>
</evidence>
<dbReference type="CDD" id="cd02440">
    <property type="entry name" value="AdoMet_MTases"/>
    <property type="match status" value="1"/>
</dbReference>
<sequence>MIYTTFAEVYDRLMDDSLYSRWCDYVTARVAPHGQRLLELAGGSASLAVLLAQAGFAVTDLDLSGDMLALAEPKIEAAGVDVPLVQGDMLALDEIGLAPFDVVTCFDDSLCYMPDLASVAAVFQQVAKLLPADGDFFFDAHSLHQMDDIFPGFMYNDQTETQAFLWTSYEGEVPHSIEHDLTFFIYDEAIDAYHPLAETHKERTYPQADFEKTLAQAGFKLVSATADFGEAAITPASTRWFFHARKE</sequence>
<dbReference type="RefSeq" id="WP_125696025.1">
    <property type="nucleotide sequence ID" value="NZ_JBHTOG010000020.1"/>
</dbReference>
<keyword evidence="5" id="KW-1185">Reference proteome</keyword>
<dbReference type="GO" id="GO:0008168">
    <property type="term" value="F:methyltransferase activity"/>
    <property type="evidence" value="ECO:0007669"/>
    <property type="project" value="UniProtKB-KW"/>
</dbReference>
<dbReference type="GO" id="GO:0032259">
    <property type="term" value="P:methylation"/>
    <property type="evidence" value="ECO:0007669"/>
    <property type="project" value="UniProtKB-KW"/>
</dbReference>
<dbReference type="Proteomes" id="UP001597192">
    <property type="component" value="Unassembled WGS sequence"/>
</dbReference>
<dbReference type="Gene3D" id="2.20.25.110">
    <property type="entry name" value="S-adenosyl-L-methionine-dependent methyltransferases"/>
    <property type="match status" value="1"/>
</dbReference>
<keyword evidence="2" id="KW-0808">Transferase</keyword>
<dbReference type="Gene3D" id="3.40.50.150">
    <property type="entry name" value="Vaccinia Virus protein VP39"/>
    <property type="match status" value="1"/>
</dbReference>
<dbReference type="PANTHER" id="PTHR43861">
    <property type="entry name" value="TRANS-ACONITATE 2-METHYLTRANSFERASE-RELATED"/>
    <property type="match status" value="1"/>
</dbReference>
<feature type="domain" description="Methyltransferase" evidence="3">
    <location>
        <begin position="38"/>
        <end position="134"/>
    </location>
</feature>
<dbReference type="Pfam" id="PF13649">
    <property type="entry name" value="Methyltransf_25"/>
    <property type="match status" value="1"/>
</dbReference>
<keyword evidence="1 4" id="KW-0489">Methyltransferase</keyword>
<dbReference type="EMBL" id="JBHTOG010000020">
    <property type="protein sequence ID" value="MFD1431986.1"/>
    <property type="molecule type" value="Genomic_DNA"/>
</dbReference>
<accession>A0ABW4CR55</accession>
<evidence type="ECO:0000313" key="4">
    <source>
        <dbReference type="EMBL" id="MFD1431986.1"/>
    </source>
</evidence>
<evidence type="ECO:0000313" key="5">
    <source>
        <dbReference type="Proteomes" id="UP001597192"/>
    </source>
</evidence>
<organism evidence="4 5">
    <name type="scientific">Lacticaseibacillus yichunensis</name>
    <dbReference type="NCBI Taxonomy" id="2486015"/>
    <lineage>
        <taxon>Bacteria</taxon>
        <taxon>Bacillati</taxon>
        <taxon>Bacillota</taxon>
        <taxon>Bacilli</taxon>
        <taxon>Lactobacillales</taxon>
        <taxon>Lactobacillaceae</taxon>
        <taxon>Lacticaseibacillus</taxon>
    </lineage>
</organism>
<dbReference type="InterPro" id="IPR041698">
    <property type="entry name" value="Methyltransf_25"/>
</dbReference>
<comment type="caution">
    <text evidence="4">The sequence shown here is derived from an EMBL/GenBank/DDBJ whole genome shotgun (WGS) entry which is preliminary data.</text>
</comment>
<evidence type="ECO:0000256" key="1">
    <source>
        <dbReference type="ARBA" id="ARBA00022603"/>
    </source>
</evidence>
<protein>
    <submittedName>
        <fullName evidence="4">Class I SAM-dependent DNA methyltransferase</fullName>
    </submittedName>
</protein>
<reference evidence="5" key="1">
    <citation type="journal article" date="2019" name="Int. J. Syst. Evol. Microbiol.">
        <title>The Global Catalogue of Microorganisms (GCM) 10K type strain sequencing project: providing services to taxonomists for standard genome sequencing and annotation.</title>
        <authorList>
            <consortium name="The Broad Institute Genomics Platform"/>
            <consortium name="The Broad Institute Genome Sequencing Center for Infectious Disease"/>
            <person name="Wu L."/>
            <person name="Ma J."/>
        </authorList>
    </citation>
    <scope>NUCLEOTIDE SEQUENCE [LARGE SCALE GENOMIC DNA]</scope>
    <source>
        <strain evidence="5">CCM 8947</strain>
    </source>
</reference>